<proteinExistence type="predicted"/>
<evidence type="ECO:0000313" key="3">
    <source>
        <dbReference type="Proteomes" id="UP000198802"/>
    </source>
</evidence>
<gene>
    <name evidence="2" type="ORF">Ga0074812_103102</name>
</gene>
<dbReference type="PROSITE" id="PS51257">
    <property type="entry name" value="PROKAR_LIPOPROTEIN"/>
    <property type="match status" value="1"/>
</dbReference>
<dbReference type="AlphaFoldDB" id="A0A0S4QGH7"/>
<name>A0A0S4QGH7_9ACTN</name>
<evidence type="ECO:0008006" key="4">
    <source>
        <dbReference type="Google" id="ProtNLM"/>
    </source>
</evidence>
<dbReference type="EMBL" id="FAOZ01000003">
    <property type="protein sequence ID" value="CUU54612.1"/>
    <property type="molecule type" value="Genomic_DNA"/>
</dbReference>
<feature type="signal peptide" evidence="1">
    <location>
        <begin position="1"/>
        <end position="27"/>
    </location>
</feature>
<evidence type="ECO:0000256" key="1">
    <source>
        <dbReference type="SAM" id="SignalP"/>
    </source>
</evidence>
<dbReference type="Proteomes" id="UP000198802">
    <property type="component" value="Unassembled WGS sequence"/>
</dbReference>
<keyword evidence="3" id="KW-1185">Reference proteome</keyword>
<sequence length="387" mass="41461">MTRLRSVAAWVCSVGLAVGLAACGDSASETEPSASAGAGTAASASYNTPLKGICPDTVVVQTSWWPEVDYGATYQLLGANPKIDEGRFRVSGPLGATGVNLEIRSGGPAVSFDSTSALFEKDDDILLGYLDLDEVIRNSAEHPSVGVLAPYAKTPLMFFWGDQSSDFRTLADIGRSGRTVLVGDEAYLNALVGEGLFQRSQIDNSYDGDLRRFVAEDGKLVQVGFVTDEPYRLEHDVAEWAKPVKYLMVGDEYPAYANVLGIRKDKLAGNRECLSRLVPLFQRAMVDYLADPKPANDLMIEVTSRLDTAGYELSSGLLSDGNTKQRELGLVRNGADGVYGTFDTARVQQLITRLTPGLTEAGTPPAAGLKPADVVTDEFIDTGISLN</sequence>
<evidence type="ECO:0000313" key="2">
    <source>
        <dbReference type="EMBL" id="CUU54612.1"/>
    </source>
</evidence>
<protein>
    <recommendedName>
        <fullName evidence="4">ABC-type nitrate/sulfonate/bicarbonate transport system, substrate-binding protein</fullName>
    </recommendedName>
</protein>
<dbReference type="Gene3D" id="3.40.190.10">
    <property type="entry name" value="Periplasmic binding protein-like II"/>
    <property type="match status" value="2"/>
</dbReference>
<accession>A0A0S4QGH7</accession>
<reference evidence="3" key="1">
    <citation type="submission" date="2015-11" db="EMBL/GenBank/DDBJ databases">
        <authorList>
            <person name="Varghese N."/>
        </authorList>
    </citation>
    <scope>NUCLEOTIDE SEQUENCE [LARGE SCALE GENOMIC DNA]</scope>
    <source>
        <strain evidence="3">DSM 45899</strain>
    </source>
</reference>
<keyword evidence="1" id="KW-0732">Signal</keyword>
<feature type="chain" id="PRO_5006626199" description="ABC-type nitrate/sulfonate/bicarbonate transport system, substrate-binding protein" evidence="1">
    <location>
        <begin position="28"/>
        <end position="387"/>
    </location>
</feature>
<organism evidence="2 3">
    <name type="scientific">Parafrankia irregularis</name>
    <dbReference type="NCBI Taxonomy" id="795642"/>
    <lineage>
        <taxon>Bacteria</taxon>
        <taxon>Bacillati</taxon>
        <taxon>Actinomycetota</taxon>
        <taxon>Actinomycetes</taxon>
        <taxon>Frankiales</taxon>
        <taxon>Frankiaceae</taxon>
        <taxon>Parafrankia</taxon>
    </lineage>
</organism>
<dbReference type="RefSeq" id="WP_091272297.1">
    <property type="nucleotide sequence ID" value="NZ_FAOZ01000003.1"/>
</dbReference>